<evidence type="ECO:0000313" key="5">
    <source>
        <dbReference type="Proteomes" id="UP001208689"/>
    </source>
</evidence>
<dbReference type="InterPro" id="IPR017853">
    <property type="entry name" value="GH"/>
</dbReference>
<keyword evidence="4" id="KW-0326">Glycosidase</keyword>
<evidence type="ECO:0000256" key="2">
    <source>
        <dbReference type="ARBA" id="ARBA00022801"/>
    </source>
</evidence>
<dbReference type="Gene3D" id="3.20.20.300">
    <property type="entry name" value="Glycoside hydrolase, family 3, N-terminal domain"/>
    <property type="match status" value="1"/>
</dbReference>
<dbReference type="SUPFAM" id="SSF51445">
    <property type="entry name" value="(Trans)glycosidases"/>
    <property type="match status" value="1"/>
</dbReference>
<evidence type="ECO:0000259" key="3">
    <source>
        <dbReference type="SMART" id="SM01217"/>
    </source>
</evidence>
<evidence type="ECO:0000256" key="1">
    <source>
        <dbReference type="ARBA" id="ARBA00005336"/>
    </source>
</evidence>
<dbReference type="InterPro" id="IPR001764">
    <property type="entry name" value="Glyco_hydro_3_N"/>
</dbReference>
<dbReference type="InterPro" id="IPR036962">
    <property type="entry name" value="Glyco_hydro_3_N_sf"/>
</dbReference>
<dbReference type="PANTHER" id="PTHR42715">
    <property type="entry name" value="BETA-GLUCOSIDASE"/>
    <property type="match status" value="1"/>
</dbReference>
<dbReference type="EMBL" id="CP104013">
    <property type="protein sequence ID" value="UYP44824.1"/>
    <property type="molecule type" value="Genomic_DNA"/>
</dbReference>
<feature type="domain" description="Fibronectin type III-like" evidence="3">
    <location>
        <begin position="637"/>
        <end position="707"/>
    </location>
</feature>
<dbReference type="InterPro" id="IPR036881">
    <property type="entry name" value="Glyco_hydro_3_C_sf"/>
</dbReference>
<keyword evidence="5" id="KW-1185">Reference proteome</keyword>
<dbReference type="InterPro" id="IPR002772">
    <property type="entry name" value="Glyco_hydro_3_C"/>
</dbReference>
<accession>A0ABY6HQG6</accession>
<organism evidence="4 5">
    <name type="scientific">Candidatus Lokiarchaeum ossiferum</name>
    <dbReference type="NCBI Taxonomy" id="2951803"/>
    <lineage>
        <taxon>Archaea</taxon>
        <taxon>Promethearchaeati</taxon>
        <taxon>Promethearchaeota</taxon>
        <taxon>Promethearchaeia</taxon>
        <taxon>Promethearchaeales</taxon>
        <taxon>Promethearchaeaceae</taxon>
        <taxon>Candidatus Lokiarchaeum</taxon>
    </lineage>
</organism>
<proteinExistence type="inferred from homology"/>
<dbReference type="InterPro" id="IPR013783">
    <property type="entry name" value="Ig-like_fold"/>
</dbReference>
<keyword evidence="2 4" id="KW-0378">Hydrolase</keyword>
<dbReference type="Pfam" id="PF14310">
    <property type="entry name" value="Fn3-like"/>
    <property type="match status" value="1"/>
</dbReference>
<dbReference type="EC" id="3.2.1.52" evidence="4"/>
<dbReference type="InterPro" id="IPR026891">
    <property type="entry name" value="Fn3-like"/>
</dbReference>
<dbReference type="SMART" id="SM01217">
    <property type="entry name" value="Fn3_like"/>
    <property type="match status" value="1"/>
</dbReference>
<protein>
    <submittedName>
        <fullName evidence="4">Beta-hexosaminidase</fullName>
        <ecNumber evidence="4">3.2.1.52</ecNumber>
    </submittedName>
</protein>
<gene>
    <name evidence="4" type="ORF">NEF87_001109</name>
</gene>
<dbReference type="GO" id="GO:0004563">
    <property type="term" value="F:beta-N-acetylhexosaminidase activity"/>
    <property type="evidence" value="ECO:0007669"/>
    <property type="project" value="UniProtKB-EC"/>
</dbReference>
<dbReference type="Gene3D" id="3.40.50.1700">
    <property type="entry name" value="Glycoside hydrolase family 3 C-terminal domain"/>
    <property type="match status" value="1"/>
</dbReference>
<dbReference type="Gene3D" id="2.60.40.10">
    <property type="entry name" value="Immunoglobulins"/>
    <property type="match status" value="1"/>
</dbReference>
<dbReference type="PANTHER" id="PTHR42715:SF10">
    <property type="entry name" value="BETA-GLUCOSIDASE"/>
    <property type="match status" value="1"/>
</dbReference>
<dbReference type="Proteomes" id="UP001208689">
    <property type="component" value="Chromosome"/>
</dbReference>
<reference evidence="4" key="1">
    <citation type="submission" date="2022-09" db="EMBL/GenBank/DDBJ databases">
        <title>Actin cytoskeleton and complex cell architecture in an #Asgard archaeon.</title>
        <authorList>
            <person name="Ponce Toledo R.I."/>
            <person name="Schleper C."/>
            <person name="Rodrigues Oliveira T."/>
            <person name="Wollweber F."/>
            <person name="Xu J."/>
            <person name="Rittmann S."/>
            <person name="Klingl A."/>
            <person name="Pilhofer M."/>
        </authorList>
    </citation>
    <scope>NUCLEOTIDE SEQUENCE</scope>
    <source>
        <strain evidence="4">B-35</strain>
    </source>
</reference>
<comment type="similarity">
    <text evidence="1">Belongs to the glycosyl hydrolase 3 family.</text>
</comment>
<dbReference type="Pfam" id="PF00933">
    <property type="entry name" value="Glyco_hydro_3"/>
    <property type="match status" value="1"/>
</dbReference>
<dbReference type="Pfam" id="PF01915">
    <property type="entry name" value="Glyco_hydro_3_C"/>
    <property type="match status" value="1"/>
</dbReference>
<dbReference type="PRINTS" id="PR00133">
    <property type="entry name" value="GLHYDRLASE3"/>
</dbReference>
<sequence length="721" mass="81672">MFGRLIRKKISSMMHSESDTSFALSGKTIQDPDINPEIDKNLTTEENVCMLLKQMTLEEKVNMLGGEESMAISGVPRLKIPRVWCSDATAGVRCFGKATTFPTPIAMAATWNRELMQNIGRSIAEECRAKGVSVLLAPGINLYRVPTCGRNFEYMGEDPFLISELVVPYIRGVQDKGVITTVKHFACNNSDYDRHRMNSQVDERALHELYLPGFKAAITKAKSYSIMCSYNPINGVYASENEKLLTDILRKEWKFNGFVISDWTCVYNTKEPILAGLDVEMPKGDYLNMQKIQPLLDSGDIKEEDIDRHVKNILRVFIETGIYSRSIKDSRYEEFNSDHSDVALKTAQEAIILLKNENSILPLSKSKIKKLVVLGKNALRTTTSGGGSCYFRTDETINIFDGLKQYIGEEIQIVPLTLSKTKISLDDESILRDADAIIYCTGFTEVEESECWDRSWKLTDSENTTITNISQINQKMVVVITAGAGLETESWIHQVPAVLHSLYLGQNVGKAICQVLFGEVNPSGKLPFTMAKKWEDFESTKNYVKKPEKVNFLRIWGPQGKKGVRKIWTANYKEGLMVGYRHFDTNQVKPQFPFGFGLSYTSFEMSNLQLSKKQINPNESISVSLDIKNIGEVSGAETVQLYIQDMESTFFRPLKELKGFEKIFLAPDELKVIHFEITEDLLQFYDDKSRNWKSELGLFKLLIGNSSQNIILEDIFELTKM</sequence>
<name>A0ABY6HQG6_9ARCH</name>
<evidence type="ECO:0000313" key="4">
    <source>
        <dbReference type="EMBL" id="UYP44824.1"/>
    </source>
</evidence>
<dbReference type="InterPro" id="IPR050288">
    <property type="entry name" value="Cellulose_deg_GH3"/>
</dbReference>
<dbReference type="SUPFAM" id="SSF52279">
    <property type="entry name" value="Beta-D-glucan exohydrolase, C-terminal domain"/>
    <property type="match status" value="1"/>
</dbReference>